<evidence type="ECO:0000313" key="9">
    <source>
        <dbReference type="EMBL" id="MBV7272867.1"/>
    </source>
</evidence>
<name>A0A949TLX5_9CLOT</name>
<evidence type="ECO:0000313" key="10">
    <source>
        <dbReference type="Proteomes" id="UP000694308"/>
    </source>
</evidence>
<keyword evidence="10" id="KW-1185">Reference proteome</keyword>
<sequence>MKTLRFAIKQIVPLLFSYLFVGLAFGILIHEAGYSAIWACLAGTFIYAGSMQIVMVSLMTSGAPLEMVAVMTFFVNARHIFYGIGFVDKFRKMGWKYPYMVLTLTDEIYSVFCVIEYPEDVDEKKADFYIAFICHLLWIFSCTTGALLGQVLPFDMRGIEFSATAFFTVVCVNQWRQFASHIPAIVGFACAIVFYILLGANNFLIPALSVSLIVLVIMKDIINMQMGGIKYDN</sequence>
<dbReference type="GO" id="GO:0005886">
    <property type="term" value="C:plasma membrane"/>
    <property type="evidence" value="ECO:0007669"/>
    <property type="project" value="UniProtKB-SubCell"/>
</dbReference>
<accession>A0A949TLX5</accession>
<evidence type="ECO:0000256" key="3">
    <source>
        <dbReference type="ARBA" id="ARBA00022448"/>
    </source>
</evidence>
<keyword evidence="6 8" id="KW-1133">Transmembrane helix</keyword>
<evidence type="ECO:0000256" key="6">
    <source>
        <dbReference type="ARBA" id="ARBA00022989"/>
    </source>
</evidence>
<evidence type="ECO:0000256" key="4">
    <source>
        <dbReference type="ARBA" id="ARBA00022475"/>
    </source>
</evidence>
<dbReference type="AlphaFoldDB" id="A0A949TLX5"/>
<dbReference type="PANTHER" id="PTHR34979">
    <property type="entry name" value="INNER MEMBRANE PROTEIN YGAZ"/>
    <property type="match status" value="1"/>
</dbReference>
<reference evidence="9" key="1">
    <citation type="submission" date="2020-12" db="EMBL/GenBank/DDBJ databases">
        <title>Clostridium thailandense sp. nov., a novel acetogenic bacterium isolated from peat land soil in Thailand.</title>
        <authorList>
            <person name="Chaikitkaew S."/>
            <person name="Birkeland N.K."/>
        </authorList>
    </citation>
    <scope>NUCLEOTIDE SEQUENCE</scope>
    <source>
        <strain evidence="9">PL3</strain>
    </source>
</reference>
<feature type="transmembrane region" description="Helical" evidence="8">
    <location>
        <begin position="36"/>
        <end position="58"/>
    </location>
</feature>
<comment type="subcellular location">
    <subcellularLocation>
        <location evidence="1">Cell membrane</location>
        <topology evidence="1">Multi-pass membrane protein</topology>
    </subcellularLocation>
</comment>
<keyword evidence="7 8" id="KW-0472">Membrane</keyword>
<dbReference type="PANTHER" id="PTHR34979:SF1">
    <property type="entry name" value="INNER MEMBRANE PROTEIN YGAZ"/>
    <property type="match status" value="1"/>
</dbReference>
<dbReference type="Pfam" id="PF03591">
    <property type="entry name" value="AzlC"/>
    <property type="match status" value="1"/>
</dbReference>
<evidence type="ECO:0000256" key="5">
    <source>
        <dbReference type="ARBA" id="ARBA00022692"/>
    </source>
</evidence>
<feature type="transmembrane region" description="Helical" evidence="8">
    <location>
        <begin position="65"/>
        <end position="85"/>
    </location>
</feature>
<keyword evidence="3" id="KW-0813">Transport</keyword>
<dbReference type="RefSeq" id="WP_218319897.1">
    <property type="nucleotide sequence ID" value="NZ_JAEEGC010000034.1"/>
</dbReference>
<dbReference type="InterPro" id="IPR011606">
    <property type="entry name" value="Brnchd-chn_aa_trnsp_permease"/>
</dbReference>
<comment type="caution">
    <text evidence="9">The sequence shown here is derived from an EMBL/GenBank/DDBJ whole genome shotgun (WGS) entry which is preliminary data.</text>
</comment>
<dbReference type="EMBL" id="JAEEGC010000034">
    <property type="protein sequence ID" value="MBV7272867.1"/>
    <property type="molecule type" value="Genomic_DNA"/>
</dbReference>
<protein>
    <submittedName>
        <fullName evidence="9">AzlC family ABC transporter permease</fullName>
    </submittedName>
</protein>
<organism evidence="9 10">
    <name type="scientific">Clostridium thailandense</name>
    <dbReference type="NCBI Taxonomy" id="2794346"/>
    <lineage>
        <taxon>Bacteria</taxon>
        <taxon>Bacillati</taxon>
        <taxon>Bacillota</taxon>
        <taxon>Clostridia</taxon>
        <taxon>Eubacteriales</taxon>
        <taxon>Clostridiaceae</taxon>
        <taxon>Clostridium</taxon>
    </lineage>
</organism>
<dbReference type="Proteomes" id="UP000694308">
    <property type="component" value="Unassembled WGS sequence"/>
</dbReference>
<evidence type="ECO:0000256" key="8">
    <source>
        <dbReference type="SAM" id="Phobius"/>
    </source>
</evidence>
<evidence type="ECO:0000256" key="1">
    <source>
        <dbReference type="ARBA" id="ARBA00004651"/>
    </source>
</evidence>
<feature type="transmembrane region" description="Helical" evidence="8">
    <location>
        <begin position="182"/>
        <end position="198"/>
    </location>
</feature>
<comment type="similarity">
    <text evidence="2">Belongs to the AzlC family.</text>
</comment>
<dbReference type="GO" id="GO:1903785">
    <property type="term" value="P:L-valine transmembrane transport"/>
    <property type="evidence" value="ECO:0007669"/>
    <property type="project" value="TreeGrafter"/>
</dbReference>
<proteinExistence type="inferred from homology"/>
<gene>
    <name evidence="9" type="ORF">I6U48_08075</name>
</gene>
<feature type="transmembrane region" description="Helical" evidence="8">
    <location>
        <begin position="129"/>
        <end position="152"/>
    </location>
</feature>
<evidence type="ECO:0000256" key="2">
    <source>
        <dbReference type="ARBA" id="ARBA00010735"/>
    </source>
</evidence>
<keyword evidence="4" id="KW-1003">Cell membrane</keyword>
<keyword evidence="5 8" id="KW-0812">Transmembrane</keyword>
<feature type="transmembrane region" description="Helical" evidence="8">
    <location>
        <begin position="12"/>
        <end position="30"/>
    </location>
</feature>
<evidence type="ECO:0000256" key="7">
    <source>
        <dbReference type="ARBA" id="ARBA00023136"/>
    </source>
</evidence>